<evidence type="ECO:0008006" key="9">
    <source>
        <dbReference type="Google" id="ProtNLM"/>
    </source>
</evidence>
<evidence type="ECO:0000313" key="7">
    <source>
        <dbReference type="EMBL" id="RAP75754.1"/>
    </source>
</evidence>
<dbReference type="EMBL" id="QLUW01000002">
    <property type="protein sequence ID" value="RAP75754.1"/>
    <property type="molecule type" value="Genomic_DNA"/>
</dbReference>
<proteinExistence type="predicted"/>
<keyword evidence="1" id="KW-1003">Cell membrane</keyword>
<dbReference type="Proteomes" id="UP000249260">
    <property type="component" value="Unassembled WGS sequence"/>
</dbReference>
<dbReference type="AlphaFoldDB" id="A0A328U6N5"/>
<organism evidence="7 8">
    <name type="scientific">Paenibacillus montanisoli</name>
    <dbReference type="NCBI Taxonomy" id="2081970"/>
    <lineage>
        <taxon>Bacteria</taxon>
        <taxon>Bacillati</taxon>
        <taxon>Bacillota</taxon>
        <taxon>Bacilli</taxon>
        <taxon>Bacillales</taxon>
        <taxon>Paenibacillaceae</taxon>
        <taxon>Paenibacillus</taxon>
    </lineage>
</organism>
<protein>
    <recommendedName>
        <fullName evidence="9">ABC transporter substrate-binding protein</fullName>
    </recommendedName>
</protein>
<dbReference type="PANTHER" id="PTHR43649:SF33">
    <property type="entry name" value="POLYGALACTURONAN_RHAMNOGALACTURONAN-BINDING PROTEIN YTCQ"/>
    <property type="match status" value="1"/>
</dbReference>
<evidence type="ECO:0000256" key="6">
    <source>
        <dbReference type="SAM" id="MobiDB-lite"/>
    </source>
</evidence>
<feature type="compositionally biased region" description="Low complexity" evidence="6">
    <location>
        <begin position="42"/>
        <end position="55"/>
    </location>
</feature>
<evidence type="ECO:0000256" key="2">
    <source>
        <dbReference type="ARBA" id="ARBA00022729"/>
    </source>
</evidence>
<feature type="region of interest" description="Disordered" evidence="6">
    <location>
        <begin position="42"/>
        <end position="77"/>
    </location>
</feature>
<evidence type="ECO:0000256" key="5">
    <source>
        <dbReference type="ARBA" id="ARBA00023288"/>
    </source>
</evidence>
<keyword evidence="8" id="KW-1185">Reference proteome</keyword>
<evidence type="ECO:0000256" key="4">
    <source>
        <dbReference type="ARBA" id="ARBA00023139"/>
    </source>
</evidence>
<name>A0A328U6N5_9BACL</name>
<evidence type="ECO:0000256" key="3">
    <source>
        <dbReference type="ARBA" id="ARBA00023136"/>
    </source>
</evidence>
<dbReference type="Gene3D" id="3.40.190.10">
    <property type="entry name" value="Periplasmic binding protein-like II"/>
    <property type="match status" value="2"/>
</dbReference>
<reference evidence="7 8" key="1">
    <citation type="submission" date="2018-06" db="EMBL/GenBank/DDBJ databases">
        <title>Paenibacillus montanisoli sp. nov., isolated from mountain area soil.</title>
        <authorList>
            <person name="Wu M."/>
        </authorList>
    </citation>
    <scope>NUCLEOTIDE SEQUENCE [LARGE SCALE GENOMIC DNA]</scope>
    <source>
        <strain evidence="7 8">RA17</strain>
    </source>
</reference>
<dbReference type="OrthoDB" id="2500224at2"/>
<evidence type="ECO:0000313" key="8">
    <source>
        <dbReference type="Proteomes" id="UP000249260"/>
    </source>
</evidence>
<keyword evidence="2" id="KW-0732">Signal</keyword>
<keyword evidence="5" id="KW-0449">Lipoprotein</keyword>
<sequence>MSLRRMNMDQQKTKKKQLMKAGLLSLVVIMLLSLFTGCTSNNNTSSSTEGSTNGEAAGDNETGDTSGDSSEPLKFSYSRPTWGPATYTKGGAYEKELFKQGNVDIDVRIIPVVDYDATIKTTAAGGNMPDVIWGWGPVDAFWKDLQDQGAFLKINEYLDQYPAIKDAVPAGIWDKMADDKGDIYFIPNLIYPVVPFFINYRADIFEELGIAEPTSIAELQSALEKIKASGKDIVPMTMGNTVPFWAGKDLATAFGSGSGWAPSKDDPNKIVPPEMQEEHLNYKFWLQDMKKKGLFDEEAGVNPDASFGETKFKAGRAAVILGGNLQSLYPELKKSVPTADIKTLSPLTGLNGEKGGTRVVFPQDRGFYVNVKFKDKADQFFKFLNWSLTDGTELRRYGIEGKMFTVNPEGKKVPIPDDERENDYKGAQIEPLKFIDPMSEKLDWEAQELNFIGAGIQDKFEYYKGMFEKYAANAYNDYKDPTVTSPTQAEIGPQIWEDYMAKVDGSILTDMNLTKDAYKAAYQKYLDAGGQKIIDEINELQKNKSEPNYVD</sequence>
<dbReference type="Pfam" id="PF13416">
    <property type="entry name" value="SBP_bac_8"/>
    <property type="match status" value="1"/>
</dbReference>
<dbReference type="InterPro" id="IPR050490">
    <property type="entry name" value="Bact_solute-bd_prot1"/>
</dbReference>
<dbReference type="InterPro" id="IPR006059">
    <property type="entry name" value="SBP"/>
</dbReference>
<keyword evidence="4" id="KW-0564">Palmitate</keyword>
<keyword evidence="3" id="KW-0472">Membrane</keyword>
<dbReference type="PANTHER" id="PTHR43649">
    <property type="entry name" value="ARABINOSE-BINDING PROTEIN-RELATED"/>
    <property type="match status" value="1"/>
</dbReference>
<gene>
    <name evidence="7" type="ORF">DL346_09905</name>
</gene>
<comment type="caution">
    <text evidence="7">The sequence shown here is derived from an EMBL/GenBank/DDBJ whole genome shotgun (WGS) entry which is preliminary data.</text>
</comment>
<evidence type="ECO:0000256" key="1">
    <source>
        <dbReference type="ARBA" id="ARBA00022475"/>
    </source>
</evidence>
<dbReference type="SUPFAM" id="SSF53850">
    <property type="entry name" value="Periplasmic binding protein-like II"/>
    <property type="match status" value="1"/>
</dbReference>
<accession>A0A328U6N5</accession>